<dbReference type="Proteomes" id="UP000608522">
    <property type="component" value="Unassembled WGS sequence"/>
</dbReference>
<dbReference type="EMBL" id="BNED01000005">
    <property type="protein sequence ID" value="GHI82054.1"/>
    <property type="molecule type" value="Genomic_DNA"/>
</dbReference>
<sequence length="70" mass="7770">MSAGGARERKLKLMLKLNEGVSWGFESLPRHCEPGWPKLVEAALQSQIIAPVSVFAAEHRIDRAWTIIDG</sequence>
<keyword evidence="2" id="KW-1185">Reference proteome</keyword>
<accession>A0ABQ3TNQ0</accession>
<evidence type="ECO:0000313" key="2">
    <source>
        <dbReference type="Proteomes" id="UP000608522"/>
    </source>
</evidence>
<protein>
    <submittedName>
        <fullName evidence="1">Uncharacterized protein</fullName>
    </submittedName>
</protein>
<name>A0ABQ3TNQ0_9ACTN</name>
<comment type="caution">
    <text evidence="1">The sequence shown here is derived from an EMBL/GenBank/DDBJ whole genome shotgun (WGS) entry which is preliminary data.</text>
</comment>
<reference evidence="2" key="1">
    <citation type="submission" date="2023-07" db="EMBL/GenBank/DDBJ databases">
        <title>Whole genome shotgun sequence of Streptomyces spororaveus NBRC 15456.</title>
        <authorList>
            <person name="Komaki H."/>
            <person name="Tamura T."/>
        </authorList>
    </citation>
    <scope>NUCLEOTIDE SEQUENCE [LARGE SCALE GENOMIC DNA]</scope>
    <source>
        <strain evidence="2">NBRC 15456</strain>
    </source>
</reference>
<organism evidence="1 2">
    <name type="scientific">Streptomyces spororaveus</name>
    <dbReference type="NCBI Taxonomy" id="284039"/>
    <lineage>
        <taxon>Bacteria</taxon>
        <taxon>Bacillati</taxon>
        <taxon>Actinomycetota</taxon>
        <taxon>Actinomycetes</taxon>
        <taxon>Kitasatosporales</taxon>
        <taxon>Streptomycetaceae</taxon>
        <taxon>Streptomyces</taxon>
    </lineage>
</organism>
<gene>
    <name evidence="1" type="ORF">Sspor_76150</name>
</gene>
<evidence type="ECO:0000313" key="1">
    <source>
        <dbReference type="EMBL" id="GHI82054.1"/>
    </source>
</evidence>
<proteinExistence type="predicted"/>